<evidence type="ECO:0000313" key="13">
    <source>
        <dbReference type="Proteomes" id="UP000467700"/>
    </source>
</evidence>
<dbReference type="InterPro" id="IPR013598">
    <property type="entry name" value="Exportin-1/Importin-b-like"/>
</dbReference>
<evidence type="ECO:0000256" key="9">
    <source>
        <dbReference type="RuleBase" id="RU366037"/>
    </source>
</evidence>
<dbReference type="PANTHER" id="PTHR15952:SF11">
    <property type="entry name" value="EXPORTIN-T"/>
    <property type="match status" value="1"/>
</dbReference>
<evidence type="ECO:0000256" key="8">
    <source>
        <dbReference type="ARBA" id="ARBA00023242"/>
    </source>
</evidence>
<reference evidence="12 13" key="1">
    <citation type="submission" date="2020-01" db="EMBL/GenBank/DDBJ databases">
        <authorList>
            <person name="Gupta K D."/>
        </authorList>
    </citation>
    <scope>NUCLEOTIDE SEQUENCE [LARGE SCALE GENOMIC DNA]</scope>
</reference>
<dbReference type="InterPro" id="IPR045546">
    <property type="entry name" value="Exportin-T_C"/>
</dbReference>
<accession>A0A8S0WNR5</accession>
<evidence type="ECO:0000256" key="4">
    <source>
        <dbReference type="ARBA" id="ARBA00022448"/>
    </source>
</evidence>
<dbReference type="Pfam" id="PF19282">
    <property type="entry name" value="Exportin-T"/>
    <property type="match status" value="1"/>
</dbReference>
<dbReference type="InterPro" id="IPR011989">
    <property type="entry name" value="ARM-like"/>
</dbReference>
<dbReference type="InterPro" id="IPR040017">
    <property type="entry name" value="XPOT"/>
</dbReference>
<organism evidence="12 13">
    <name type="scientific">Cyclocybe aegerita</name>
    <name type="common">Black poplar mushroom</name>
    <name type="synonym">Agrocybe aegerita</name>
    <dbReference type="NCBI Taxonomy" id="1973307"/>
    <lineage>
        <taxon>Eukaryota</taxon>
        <taxon>Fungi</taxon>
        <taxon>Dikarya</taxon>
        <taxon>Basidiomycota</taxon>
        <taxon>Agaricomycotina</taxon>
        <taxon>Agaricomycetes</taxon>
        <taxon>Agaricomycetidae</taxon>
        <taxon>Agaricales</taxon>
        <taxon>Agaricineae</taxon>
        <taxon>Bolbitiaceae</taxon>
        <taxon>Cyclocybe</taxon>
    </lineage>
</organism>
<keyword evidence="6 9" id="KW-0820">tRNA-binding</keyword>
<evidence type="ECO:0000256" key="2">
    <source>
        <dbReference type="ARBA" id="ARBA00009466"/>
    </source>
</evidence>
<evidence type="ECO:0000256" key="6">
    <source>
        <dbReference type="ARBA" id="ARBA00022555"/>
    </source>
</evidence>
<dbReference type="OrthoDB" id="26399at2759"/>
<keyword evidence="8 9" id="KW-0539">Nucleus</keyword>
<gene>
    <name evidence="12" type="ORF">AAE3_LOCUS9103</name>
</gene>
<comment type="subcellular location">
    <subcellularLocation>
        <location evidence="1 9">Cytoplasm</location>
    </subcellularLocation>
    <subcellularLocation>
        <location evidence="9">Nucleus</location>
    </subcellularLocation>
    <text evidence="9">Shuttles between the nucleus and the cytoplasm.</text>
</comment>
<name>A0A8S0WNR5_CYCAE</name>
<keyword evidence="13" id="KW-1185">Reference proteome</keyword>
<proteinExistence type="inferred from homology"/>
<comment type="function">
    <text evidence="9">tRNA nucleus export receptor which facilitates tRNA translocation across the nuclear pore complex.</text>
</comment>
<feature type="domain" description="Exportin-1/Importin-beta-like" evidence="10">
    <location>
        <begin position="113"/>
        <end position="285"/>
    </location>
</feature>
<evidence type="ECO:0000256" key="1">
    <source>
        <dbReference type="ARBA" id="ARBA00004496"/>
    </source>
</evidence>
<dbReference type="Gene3D" id="1.25.10.10">
    <property type="entry name" value="Leucine-rich Repeat Variant"/>
    <property type="match status" value="1"/>
</dbReference>
<keyword evidence="4 9" id="KW-0813">Transport</keyword>
<dbReference type="GO" id="GO:0031267">
    <property type="term" value="F:small GTPase binding"/>
    <property type="evidence" value="ECO:0007669"/>
    <property type="project" value="InterPro"/>
</dbReference>
<dbReference type="InterPro" id="IPR016024">
    <property type="entry name" value="ARM-type_fold"/>
</dbReference>
<evidence type="ECO:0000256" key="7">
    <source>
        <dbReference type="ARBA" id="ARBA00022884"/>
    </source>
</evidence>
<dbReference type="Proteomes" id="UP000467700">
    <property type="component" value="Unassembled WGS sequence"/>
</dbReference>
<dbReference type="GO" id="GO:0005737">
    <property type="term" value="C:cytoplasm"/>
    <property type="evidence" value="ECO:0007669"/>
    <property type="project" value="UniProtKB-SubCell"/>
</dbReference>
<dbReference type="AlphaFoldDB" id="A0A8S0WNR5"/>
<evidence type="ECO:0000256" key="3">
    <source>
        <dbReference type="ARBA" id="ARBA00018928"/>
    </source>
</evidence>
<dbReference type="Pfam" id="PF08389">
    <property type="entry name" value="Xpo1"/>
    <property type="match status" value="1"/>
</dbReference>
<evidence type="ECO:0000259" key="11">
    <source>
        <dbReference type="Pfam" id="PF19282"/>
    </source>
</evidence>
<dbReference type="SUPFAM" id="SSF48371">
    <property type="entry name" value="ARM repeat"/>
    <property type="match status" value="1"/>
</dbReference>
<comment type="similarity">
    <text evidence="2 9">Belongs to the exportin family.</text>
</comment>
<evidence type="ECO:0000256" key="5">
    <source>
        <dbReference type="ARBA" id="ARBA00022490"/>
    </source>
</evidence>
<dbReference type="PANTHER" id="PTHR15952">
    <property type="entry name" value="EXPORTIN-T/LOS1"/>
    <property type="match status" value="1"/>
</dbReference>
<dbReference type="GO" id="GO:0000049">
    <property type="term" value="F:tRNA binding"/>
    <property type="evidence" value="ECO:0007669"/>
    <property type="project" value="UniProtKB-UniRule"/>
</dbReference>
<dbReference type="GO" id="GO:0016363">
    <property type="term" value="C:nuclear matrix"/>
    <property type="evidence" value="ECO:0007669"/>
    <property type="project" value="TreeGrafter"/>
</dbReference>
<protein>
    <recommendedName>
        <fullName evidence="3 9">Exportin-T</fullName>
    </recommendedName>
    <alternativeName>
        <fullName evidence="9">Exportin(tRNA)</fullName>
    </alternativeName>
    <alternativeName>
        <fullName evidence="9">tRNA exportin</fullName>
    </alternativeName>
</protein>
<evidence type="ECO:0000259" key="10">
    <source>
        <dbReference type="Pfam" id="PF08389"/>
    </source>
</evidence>
<dbReference type="EMBL" id="CACVBS010000057">
    <property type="protein sequence ID" value="CAA7266847.1"/>
    <property type="molecule type" value="Genomic_DNA"/>
</dbReference>
<evidence type="ECO:0000313" key="12">
    <source>
        <dbReference type="EMBL" id="CAA7266847.1"/>
    </source>
</evidence>
<comment type="caution">
    <text evidence="12">The sequence shown here is derived from an EMBL/GenBank/DDBJ whole genome shotgun (WGS) entry which is preliminary data.</text>
</comment>
<dbReference type="GO" id="GO:0005643">
    <property type="term" value="C:nuclear pore"/>
    <property type="evidence" value="ECO:0007669"/>
    <property type="project" value="TreeGrafter"/>
</dbReference>
<feature type="domain" description="Exportin-T C-terminal" evidence="11">
    <location>
        <begin position="373"/>
        <end position="1067"/>
    </location>
</feature>
<keyword evidence="7 9" id="KW-0694">RNA-binding</keyword>
<dbReference type="GO" id="GO:0071528">
    <property type="term" value="P:tRNA re-export from nucleus"/>
    <property type="evidence" value="ECO:0007669"/>
    <property type="project" value="UniProtKB-UniRule"/>
</dbReference>
<sequence>MEQQMEQVVQAINIAFDQSQISLHQQALAYLSTVQQNSNETWRLVLKLFVDQNADGTRKYPAQVRFFALRVLDEFLDNRFERFDHESFQTLQQALIAYIQSEYVLGPAEADATFIRNKFSHTLTLFFLCTYNGQWPTFFSDLFTLIQPTEQSSQKGFNRHVSLLFFHIVLEISGEVADQIIKSARTFSAARHARDGRVRDGVRERDASRINEAVLTIVAEGAERMAELRKDPTATSDPKELDNVVEVVDWGVRTFGSYVGWIDINLTVTPTTVPLLFNLLADPSLPIRLATSVALLRIVSKGLKEPSDKLQLLKVLSLGQVLEALEAKTRQQQQERGDDTDEGEESYREALGKLLNVLGQELAKLVDDCPNEEIRTEASTYLLHIQPVMLHFLADDYDDTCSTVFPLLQTILSAYKRARKISTEPLDESKRAFLISLLEVILIKMKWDVDSDPDEADEDDIAEFEKMRKDLRTFLDSILSIDQALVTDAVRTLASNTISAYRSGVSIKWNDAELGVYLVYIFGEINKTGGKGRAAFCQAPAVDKDKRRETNYSEYPLTPHGEMLAALVQSGIASFPNRSVALQVFETVSRYTDFFKVRKECIIPTLEAIVDVRGLHNDNSQYRSRLFYLFHRFIKELRNEIPVDIAPTIIDSMRDLLPIAVEIPEPEEPEQDVLTEAVKNSTFESQLFLFETAGILCSLMFKDPSQQSTVLLSLVKPLMDDLSVNFQAVRANDTSDLVPIVKVHHIIMALGNIAKGFPDYPNPLPPNYILPPLEVFAEMAQAILVCLEAMNVFKPIRDATRYAFARILATAGPTVTHSIPPLMSNLLAHFEPSELVDFMNFIGLLIHKLQKDMFDVLDQLIGPLSTHITTLLSQPISGTDDQRAHIETKKAYLALLNNVMASRLQGIFISDRNSAGFENLIQTMQQIAEDVLDPACEKVALTFLSRCVTVWGQPAGAPTATNGQDAGERLPGFERFIYERLIPTAFRVPSLPNFNFKDGQLVVVLHEIANLLQIICKTRGTEAYTFFINVFLPSQNWPPDMAADFTTKLRDLDGKNFRKYFTDLIRSSRASS</sequence>
<keyword evidence="5 9" id="KW-0963">Cytoplasm</keyword>